<accession>A0A382SJZ1</accession>
<dbReference type="AlphaFoldDB" id="A0A382SJZ1"/>
<feature type="non-terminal residue" evidence="1">
    <location>
        <position position="49"/>
    </location>
</feature>
<reference evidence="1" key="1">
    <citation type="submission" date="2018-05" db="EMBL/GenBank/DDBJ databases">
        <authorList>
            <person name="Lanie J.A."/>
            <person name="Ng W.-L."/>
            <person name="Kazmierczak K.M."/>
            <person name="Andrzejewski T.M."/>
            <person name="Davidsen T.M."/>
            <person name="Wayne K.J."/>
            <person name="Tettelin H."/>
            <person name="Glass J.I."/>
            <person name="Rusch D."/>
            <person name="Podicherti R."/>
            <person name="Tsui H.-C.T."/>
            <person name="Winkler M.E."/>
        </authorList>
    </citation>
    <scope>NUCLEOTIDE SEQUENCE</scope>
</reference>
<sequence>MRRIFVAGLRGTLANDLVYDVSGTYGSNRIDYQLNGSLNASWGPDSQFE</sequence>
<dbReference type="EMBL" id="UINC01129621">
    <property type="protein sequence ID" value="SVD10133.1"/>
    <property type="molecule type" value="Genomic_DNA"/>
</dbReference>
<protein>
    <submittedName>
        <fullName evidence="1">Uncharacterized protein</fullName>
    </submittedName>
</protein>
<proteinExistence type="predicted"/>
<evidence type="ECO:0000313" key="1">
    <source>
        <dbReference type="EMBL" id="SVD10133.1"/>
    </source>
</evidence>
<organism evidence="1">
    <name type="scientific">marine metagenome</name>
    <dbReference type="NCBI Taxonomy" id="408172"/>
    <lineage>
        <taxon>unclassified sequences</taxon>
        <taxon>metagenomes</taxon>
        <taxon>ecological metagenomes</taxon>
    </lineage>
</organism>
<name>A0A382SJZ1_9ZZZZ</name>
<gene>
    <name evidence="1" type="ORF">METZ01_LOCUS362987</name>
</gene>